<organism evidence="2 3">
    <name type="scientific">Natronosalvus hydrolyticus</name>
    <dbReference type="NCBI Taxonomy" id="2979988"/>
    <lineage>
        <taxon>Archaea</taxon>
        <taxon>Methanobacteriati</taxon>
        <taxon>Methanobacteriota</taxon>
        <taxon>Stenosarchaea group</taxon>
        <taxon>Halobacteria</taxon>
        <taxon>Halobacteriales</taxon>
        <taxon>Natrialbaceae</taxon>
        <taxon>Natronosalvus</taxon>
    </lineage>
</organism>
<evidence type="ECO:0000313" key="2">
    <source>
        <dbReference type="EMBL" id="MCU4751598.1"/>
    </source>
</evidence>
<accession>A0AAP2Z7D7</accession>
<name>A0AAP2Z7D7_9EURY</name>
<dbReference type="RefSeq" id="WP_342807544.1">
    <property type="nucleotide sequence ID" value="NZ_JAOPJZ010000003.1"/>
</dbReference>
<keyword evidence="3" id="KW-1185">Reference proteome</keyword>
<evidence type="ECO:0000313" key="3">
    <source>
        <dbReference type="Proteomes" id="UP001321047"/>
    </source>
</evidence>
<feature type="region of interest" description="Disordered" evidence="1">
    <location>
        <begin position="20"/>
        <end position="57"/>
    </location>
</feature>
<proteinExistence type="predicted"/>
<gene>
    <name evidence="2" type="ORF">OB919_06335</name>
</gene>
<comment type="caution">
    <text evidence="2">The sequence shown here is derived from an EMBL/GenBank/DDBJ whole genome shotgun (WGS) entry which is preliminary data.</text>
</comment>
<feature type="compositionally biased region" description="Basic and acidic residues" evidence="1">
    <location>
        <begin position="36"/>
        <end position="57"/>
    </location>
</feature>
<dbReference type="EMBL" id="JAOPJZ010000003">
    <property type="protein sequence ID" value="MCU4751598.1"/>
    <property type="molecule type" value="Genomic_DNA"/>
</dbReference>
<evidence type="ECO:0000256" key="1">
    <source>
        <dbReference type="SAM" id="MobiDB-lite"/>
    </source>
</evidence>
<sequence length="57" mass="6579">MIQRLVKRVRAWFAVEDPEDRIEGSGEAITSPQHRRSAEAEAELERLQEAAEETERT</sequence>
<dbReference type="AlphaFoldDB" id="A0AAP2Z7D7"/>
<protein>
    <submittedName>
        <fullName evidence="2">Uncharacterized protein</fullName>
    </submittedName>
</protein>
<dbReference type="Proteomes" id="UP001321047">
    <property type="component" value="Unassembled WGS sequence"/>
</dbReference>
<reference evidence="2 3" key="1">
    <citation type="submission" date="2022-09" db="EMBL/GenBank/DDBJ databases">
        <title>Enrichment on poylsaccharides allowed isolation of novel metabolic and taxonomic groups of Haloarchaea.</title>
        <authorList>
            <person name="Sorokin D.Y."/>
            <person name="Elcheninov A.G."/>
            <person name="Khizhniak T.V."/>
            <person name="Kolganova T.V."/>
            <person name="Kublanov I.V."/>
        </authorList>
    </citation>
    <scope>NUCLEOTIDE SEQUENCE [LARGE SCALE GENOMIC DNA]</scope>
    <source>
        <strain evidence="2 3">AArc-curdl1</strain>
    </source>
</reference>